<dbReference type="PANTHER" id="PTHR30015:SF7">
    <property type="entry name" value="TYPE IV METHYL-DIRECTED RESTRICTION ENZYME ECOKMRR"/>
    <property type="match status" value="1"/>
</dbReference>
<dbReference type="EMBL" id="UIDD01000009">
    <property type="protein sequence ID" value="SUQ64099.1"/>
    <property type="molecule type" value="Genomic_DNA"/>
</dbReference>
<dbReference type="GO" id="GO:0003677">
    <property type="term" value="F:DNA binding"/>
    <property type="evidence" value="ECO:0007669"/>
    <property type="project" value="InterPro"/>
</dbReference>
<dbReference type="InterPro" id="IPR011856">
    <property type="entry name" value="tRNA_endonuc-like_dom_sf"/>
</dbReference>
<evidence type="ECO:0000313" key="2">
    <source>
        <dbReference type="EMBL" id="SUQ64099.1"/>
    </source>
</evidence>
<dbReference type="PANTHER" id="PTHR30015">
    <property type="entry name" value="MRR RESTRICTION SYSTEM PROTEIN"/>
    <property type="match status" value="1"/>
</dbReference>
<dbReference type="RefSeq" id="WP_167458910.1">
    <property type="nucleotide sequence ID" value="NZ_CBCSFG010000020.1"/>
</dbReference>
<keyword evidence="3" id="KW-1185">Reference proteome</keyword>
<dbReference type="Pfam" id="PF04471">
    <property type="entry name" value="Mrr_cat"/>
    <property type="match status" value="1"/>
</dbReference>
<sequence>MMDNPMALEAAVHQLIAQITSITTEWATRHEIWYDACLVDPISHYDDEPFIGGPLLLLCAEGAINTVLEWDHKEAQELRQELEEVGVYLEFEDSCTSGFYFIDYECELVQAAYRVARWKWICRLVEADTADVSGDLYAHFAANAQDFHRLGHREFETLISSIFSARGWKTELGPGSGDKGVDLRIWQRDPIGDLLTLVQVKRYAPNNPIGLEAVAALSAHVDRHQASRGLFITSSRYLPGVRDFAQKAGSRLVLADSANLTQWCEESAQEMLMARNRAAAAQELVPLLRAIQNRGVDPRLVVGERRYPCFCVVLRESRTSALLARIPSIRTAGDVQAGQVMPVWDIGADTSEHREAVFRATRSEQGGRVSYWGQRTLFSTWNGLPVGFSHWD</sequence>
<accession>A0A380T1J5</accession>
<gene>
    <name evidence="2" type="ORF">CCOS864_03553</name>
</gene>
<dbReference type="Gene3D" id="3.40.1350.10">
    <property type="match status" value="1"/>
</dbReference>
<evidence type="ECO:0000313" key="3">
    <source>
        <dbReference type="Proteomes" id="UP000255177"/>
    </source>
</evidence>
<proteinExistence type="predicted"/>
<protein>
    <recommendedName>
        <fullName evidence="1">Restriction endonuclease type IV Mrr domain-containing protein</fullName>
    </recommendedName>
</protein>
<dbReference type="InterPro" id="IPR011335">
    <property type="entry name" value="Restrct_endonuc-II-like"/>
</dbReference>
<name>A0A380T1J5_9PSED</name>
<dbReference type="AlphaFoldDB" id="A0A380T1J5"/>
<dbReference type="SUPFAM" id="SSF52980">
    <property type="entry name" value="Restriction endonuclease-like"/>
    <property type="match status" value="1"/>
</dbReference>
<dbReference type="GO" id="GO:0009307">
    <property type="term" value="P:DNA restriction-modification system"/>
    <property type="evidence" value="ECO:0007669"/>
    <property type="project" value="InterPro"/>
</dbReference>
<feature type="domain" description="Restriction endonuclease type IV Mrr" evidence="1">
    <location>
        <begin position="149"/>
        <end position="264"/>
    </location>
</feature>
<dbReference type="InterPro" id="IPR007560">
    <property type="entry name" value="Restrct_endonuc_IV_Mrr"/>
</dbReference>
<dbReference type="InterPro" id="IPR052906">
    <property type="entry name" value="Type_IV_Methyl-Rstrct_Enzyme"/>
</dbReference>
<dbReference type="GO" id="GO:0015666">
    <property type="term" value="F:restriction endodeoxyribonuclease activity"/>
    <property type="evidence" value="ECO:0007669"/>
    <property type="project" value="TreeGrafter"/>
</dbReference>
<evidence type="ECO:0000259" key="1">
    <source>
        <dbReference type="Pfam" id="PF04471"/>
    </source>
</evidence>
<reference evidence="3" key="1">
    <citation type="submission" date="2018-07" db="EMBL/GenBank/DDBJ databases">
        <authorList>
            <person name="Blom J."/>
        </authorList>
    </citation>
    <scope>NUCLEOTIDE SEQUENCE [LARGE SCALE GENOMIC DNA]</scope>
    <source>
        <strain evidence="3">CCOS 864</strain>
    </source>
</reference>
<dbReference type="Proteomes" id="UP000255177">
    <property type="component" value="Unassembled WGS sequence"/>
</dbReference>
<organism evidence="2 3">
    <name type="scientific">Pseudomonas wadenswilerensis</name>
    <dbReference type="NCBI Taxonomy" id="1785161"/>
    <lineage>
        <taxon>Bacteria</taxon>
        <taxon>Pseudomonadati</taxon>
        <taxon>Pseudomonadota</taxon>
        <taxon>Gammaproteobacteria</taxon>
        <taxon>Pseudomonadales</taxon>
        <taxon>Pseudomonadaceae</taxon>
        <taxon>Pseudomonas</taxon>
    </lineage>
</organism>